<feature type="compositionally biased region" description="Polar residues" evidence="1">
    <location>
        <begin position="229"/>
        <end position="243"/>
    </location>
</feature>
<organism evidence="2 3">
    <name type="scientific">Candida verbasci</name>
    <dbReference type="NCBI Taxonomy" id="1227364"/>
    <lineage>
        <taxon>Eukaryota</taxon>
        <taxon>Fungi</taxon>
        <taxon>Dikarya</taxon>
        <taxon>Ascomycota</taxon>
        <taxon>Saccharomycotina</taxon>
        <taxon>Pichiomycetes</taxon>
        <taxon>Debaryomycetaceae</taxon>
        <taxon>Candida/Lodderomyces clade</taxon>
        <taxon>Candida</taxon>
    </lineage>
</organism>
<protein>
    <submittedName>
        <fullName evidence="2">Uncharacterized protein</fullName>
    </submittedName>
</protein>
<dbReference type="Proteomes" id="UP001152885">
    <property type="component" value="Unassembled WGS sequence"/>
</dbReference>
<keyword evidence="3" id="KW-1185">Reference proteome</keyword>
<evidence type="ECO:0000256" key="1">
    <source>
        <dbReference type="SAM" id="MobiDB-lite"/>
    </source>
</evidence>
<dbReference type="EMBL" id="CANTUO010000002">
    <property type="protein sequence ID" value="CAI5757774.1"/>
    <property type="molecule type" value="Genomic_DNA"/>
</dbReference>
<feature type="region of interest" description="Disordered" evidence="1">
    <location>
        <begin position="222"/>
        <end position="243"/>
    </location>
</feature>
<evidence type="ECO:0000313" key="2">
    <source>
        <dbReference type="EMBL" id="CAI5757774.1"/>
    </source>
</evidence>
<dbReference type="AlphaFoldDB" id="A0A9W4TUR1"/>
<name>A0A9W4TUR1_9ASCO</name>
<gene>
    <name evidence="2" type="ORF">CANVERA_P2287</name>
</gene>
<evidence type="ECO:0000313" key="3">
    <source>
        <dbReference type="Proteomes" id="UP001152885"/>
    </source>
</evidence>
<sequence length="403" mass="46131">MIRQICQFPSYGERIPGPKCKAFVHMLSIEKNPGSNVHFTAKVTDYTKNKQSKTGAPPFENTSTSLFVPPGNILEASIHRDRLNSISNLYGLATNKKINLAKLVDESSGEVDISNLLILVSFNFALRFFDRRILPFTWDENVVNFNLPMEEVEKQSIKKLLLGIFQNRDFVVDISNLIYDYIPDTYQNEIEQTIEDGIFSDSDYAELEEILQHNQTHVKSEGVERQVKLSDSNPPQFQPQSNEIKSSVTQNINTEYLTAAEAIIITEDSISMVIPEPKTKDGEPTTMSFKELRNVENLVGQVYKIFAEIIFTEFSNWDDPPNAQGLKLGLLERNVNEENQLIEVLIPDCDLTNFFNVSNIEQLKEKIDKSESIFAKIKGKRIEMEIIREKASDHCYWKSLMRM</sequence>
<reference evidence="2" key="1">
    <citation type="submission" date="2022-12" db="EMBL/GenBank/DDBJ databases">
        <authorList>
            <person name="Brejova B."/>
        </authorList>
    </citation>
    <scope>NUCLEOTIDE SEQUENCE</scope>
</reference>
<comment type="caution">
    <text evidence="2">The sequence shown here is derived from an EMBL/GenBank/DDBJ whole genome shotgun (WGS) entry which is preliminary data.</text>
</comment>
<proteinExistence type="predicted"/>
<accession>A0A9W4TUR1</accession>